<organism evidence="1 2">
    <name type="scientific">Halomonas alkaliantarctica</name>
    <dbReference type="NCBI Taxonomy" id="232346"/>
    <lineage>
        <taxon>Bacteria</taxon>
        <taxon>Pseudomonadati</taxon>
        <taxon>Pseudomonadota</taxon>
        <taxon>Gammaproteobacteria</taxon>
        <taxon>Oceanospirillales</taxon>
        <taxon>Halomonadaceae</taxon>
        <taxon>Halomonas</taxon>
    </lineage>
</organism>
<accession>A0ABY8LH30</accession>
<dbReference type="RefSeq" id="WP_280103505.1">
    <property type="nucleotide sequence ID" value="NZ_CP122961.1"/>
</dbReference>
<evidence type="ECO:0000313" key="2">
    <source>
        <dbReference type="Proteomes" id="UP001179830"/>
    </source>
</evidence>
<reference evidence="1" key="1">
    <citation type="submission" date="2023-04" db="EMBL/GenBank/DDBJ databases">
        <title>Complete genome sequence of Halomonas alkaliantarctica MSP3 isolated from marine sediment, Jeju Island.</title>
        <authorList>
            <person name="Park S.-J."/>
        </authorList>
    </citation>
    <scope>NUCLEOTIDE SEQUENCE</scope>
    <source>
        <strain evidence="1">MSP3</strain>
    </source>
</reference>
<name>A0ABY8LH30_9GAMM</name>
<dbReference type="EMBL" id="CP122961">
    <property type="protein sequence ID" value="WGI23645.1"/>
    <property type="molecule type" value="Genomic_DNA"/>
</dbReference>
<evidence type="ECO:0008006" key="3">
    <source>
        <dbReference type="Google" id="ProtNLM"/>
    </source>
</evidence>
<keyword evidence="2" id="KW-1185">Reference proteome</keyword>
<protein>
    <recommendedName>
        <fullName evidence="3">Immunity protein 49 of polymorphic toxin system</fullName>
    </recommendedName>
</protein>
<gene>
    <name evidence="1" type="ORF">QEN58_09775</name>
</gene>
<dbReference type="Proteomes" id="UP001179830">
    <property type="component" value="Chromosome"/>
</dbReference>
<proteinExistence type="predicted"/>
<sequence>MKVITKEHEKVEYGKSKAGIVIHNFLSSFDETFNQSSYAIFSEFFKKNENVSKWMIFSDYVLNDKNKPNDVITFSILPYSEDFERLKEKINGLSFKDIKNLSRVNTEFLEFINKSEILNISILIDKNMTLDPINEREALKTCYKTAINQVDYWIRNEGENENYLRIKKAYNVMLHEVSKQGVNLRNIRNIEIVSNFIAYITFQACLLLKVDIIGWFSDRDSMLTHKDGKFSMPVIFDLAYNLFHALMLSKDKDYAENFVFGLPEQTGDLWYDSFNRIPDLIAATLADYDYENNISSHSKFFPVIENVITNKEKNLIYKIYALENGFEAAYLTFTRQEDKMPLSECDFSALCWHPISLALIRTYSNFAPWPKSST</sequence>
<evidence type="ECO:0000313" key="1">
    <source>
        <dbReference type="EMBL" id="WGI23645.1"/>
    </source>
</evidence>